<dbReference type="Proteomes" id="UP000045545">
    <property type="component" value="Unassembled WGS sequence"/>
</dbReference>
<dbReference type="Pfam" id="PF01520">
    <property type="entry name" value="Amidase_3"/>
    <property type="match status" value="1"/>
</dbReference>
<dbReference type="RefSeq" id="WP_046497691.1">
    <property type="nucleotide sequence ID" value="NZ_CGIH01000028.1"/>
</dbReference>
<dbReference type="GO" id="GO:0008745">
    <property type="term" value="F:N-acetylmuramoyl-L-alanine amidase activity"/>
    <property type="evidence" value="ECO:0007669"/>
    <property type="project" value="InterPro"/>
</dbReference>
<dbReference type="SMART" id="SM00646">
    <property type="entry name" value="Ami_3"/>
    <property type="match status" value="1"/>
</dbReference>
<dbReference type="GO" id="GO:0030288">
    <property type="term" value="C:outer membrane-bounded periplasmic space"/>
    <property type="evidence" value="ECO:0007669"/>
    <property type="project" value="TreeGrafter"/>
</dbReference>
<reference evidence="3 4" key="1">
    <citation type="submission" date="2015-03" db="EMBL/GenBank/DDBJ databases">
        <authorList>
            <person name="Murphy D."/>
        </authorList>
    </citation>
    <scope>NUCLEOTIDE SEQUENCE [LARGE SCALE GENOMIC DNA]</scope>
    <source>
        <strain evidence="3 4">OL-4</strain>
    </source>
</reference>
<dbReference type="GO" id="GO:0009253">
    <property type="term" value="P:peptidoglycan catabolic process"/>
    <property type="evidence" value="ECO:0007669"/>
    <property type="project" value="InterPro"/>
</dbReference>
<evidence type="ECO:0000313" key="3">
    <source>
        <dbReference type="EMBL" id="CFX72966.1"/>
    </source>
</evidence>
<dbReference type="InterPro" id="IPR050695">
    <property type="entry name" value="N-acetylmuramoyl_amidase_3"/>
</dbReference>
<dbReference type="AlphaFoldDB" id="A0A0E4GE22"/>
<dbReference type="OrthoDB" id="9772024at2"/>
<dbReference type="SUPFAM" id="SSF53187">
    <property type="entry name" value="Zn-dependent exopeptidases"/>
    <property type="match status" value="1"/>
</dbReference>
<evidence type="ECO:0000259" key="2">
    <source>
        <dbReference type="SMART" id="SM00646"/>
    </source>
</evidence>
<keyword evidence="1 3" id="KW-0378">Hydrolase</keyword>
<accession>A0A0E4GE22</accession>
<dbReference type="EMBL" id="CGIH01000028">
    <property type="protein sequence ID" value="CFX72966.1"/>
    <property type="molecule type" value="Genomic_DNA"/>
</dbReference>
<keyword evidence="4" id="KW-1185">Reference proteome</keyword>
<organism evidence="3 4">
    <name type="scientific">Syntrophomonas zehnderi OL-4</name>
    <dbReference type="NCBI Taxonomy" id="690567"/>
    <lineage>
        <taxon>Bacteria</taxon>
        <taxon>Bacillati</taxon>
        <taxon>Bacillota</taxon>
        <taxon>Clostridia</taxon>
        <taxon>Eubacteriales</taxon>
        <taxon>Syntrophomonadaceae</taxon>
        <taxon>Syntrophomonas</taxon>
    </lineage>
</organism>
<protein>
    <submittedName>
        <fullName evidence="3">Cell wall hydrolase/autolysin, catalytic</fullName>
    </submittedName>
</protein>
<feature type="domain" description="MurNAc-LAA" evidence="2">
    <location>
        <begin position="71"/>
        <end position="170"/>
    </location>
</feature>
<sequence>MARLCLDYGHGGNDPGAVYKGRKEADDVLSLGRAVAAVLRRHGVIVDETRAADVSLSLKARCDFENMGSFDYFISFHRNAFKPETAAGVETYTYLNPSAKSKEMAENIQSSLVRVGFVNRGVKEANFHVLRETKAPAILIEIGFIDNSQDNALFDAKRDEIVKAVSGAILSQLGLAYIEESQIGLEGALEVLVRNGILKSPEYWLGNAREGKTIKGEYGALLIERMGEFILSNLSET</sequence>
<dbReference type="Gene3D" id="3.40.630.40">
    <property type="entry name" value="Zn-dependent exopeptidases"/>
    <property type="match status" value="1"/>
</dbReference>
<proteinExistence type="predicted"/>
<dbReference type="PANTHER" id="PTHR30404:SF0">
    <property type="entry name" value="N-ACETYLMURAMOYL-L-ALANINE AMIDASE AMIC"/>
    <property type="match status" value="1"/>
</dbReference>
<evidence type="ECO:0000256" key="1">
    <source>
        <dbReference type="ARBA" id="ARBA00022801"/>
    </source>
</evidence>
<name>A0A0E4GE22_9FIRM</name>
<dbReference type="STRING" id="690567.1716"/>
<gene>
    <name evidence="3" type="ORF">1716</name>
</gene>
<evidence type="ECO:0000313" key="4">
    <source>
        <dbReference type="Proteomes" id="UP000045545"/>
    </source>
</evidence>
<dbReference type="PANTHER" id="PTHR30404">
    <property type="entry name" value="N-ACETYLMURAMOYL-L-ALANINE AMIDASE"/>
    <property type="match status" value="1"/>
</dbReference>
<dbReference type="CDD" id="cd02696">
    <property type="entry name" value="MurNAc-LAA"/>
    <property type="match status" value="1"/>
</dbReference>
<dbReference type="InterPro" id="IPR002508">
    <property type="entry name" value="MurNAc-LAA_cat"/>
</dbReference>